<dbReference type="GO" id="GO:0000287">
    <property type="term" value="F:magnesium ion binding"/>
    <property type="evidence" value="ECO:0007669"/>
    <property type="project" value="UniProtKB-ARBA"/>
</dbReference>
<dbReference type="PANTHER" id="PTHR42980:SF1">
    <property type="entry name" value="2-OXOISOVALERATE DEHYDROGENASE SUBUNIT BETA, MITOCHONDRIAL"/>
    <property type="match status" value="1"/>
</dbReference>
<gene>
    <name evidence="7" type="ORF">Cme02nite_14860</name>
</gene>
<evidence type="ECO:0000259" key="6">
    <source>
        <dbReference type="SMART" id="SM00861"/>
    </source>
</evidence>
<keyword evidence="8" id="KW-1185">Reference proteome</keyword>
<dbReference type="InterPro" id="IPR005475">
    <property type="entry name" value="Transketolase-like_Pyr-bd"/>
</dbReference>
<protein>
    <submittedName>
        <fullName evidence="7">MFS transporter</fullName>
    </submittedName>
</protein>
<dbReference type="AlphaFoldDB" id="A0A8J3L7P3"/>
<dbReference type="SMART" id="SM00861">
    <property type="entry name" value="Transket_pyr"/>
    <property type="match status" value="1"/>
</dbReference>
<comment type="cofactor">
    <cofactor evidence="1">
        <name>thiamine diphosphate</name>
        <dbReference type="ChEBI" id="CHEBI:58937"/>
    </cofactor>
</comment>
<dbReference type="PANTHER" id="PTHR42980">
    <property type="entry name" value="2-OXOISOVALERATE DEHYDROGENASE SUBUNIT BETA-RELATED"/>
    <property type="match status" value="1"/>
</dbReference>
<dbReference type="Pfam" id="PF02779">
    <property type="entry name" value="Transket_pyr"/>
    <property type="match status" value="1"/>
</dbReference>
<keyword evidence="2" id="KW-0816">Tricarboxylic acid cycle</keyword>
<dbReference type="InterPro" id="IPR033248">
    <property type="entry name" value="Transketolase_C"/>
</dbReference>
<evidence type="ECO:0000256" key="3">
    <source>
        <dbReference type="ARBA" id="ARBA00023002"/>
    </source>
</evidence>
<evidence type="ECO:0000256" key="2">
    <source>
        <dbReference type="ARBA" id="ARBA00022532"/>
    </source>
</evidence>
<dbReference type="EMBL" id="BONJ01000005">
    <property type="protein sequence ID" value="GIG13154.1"/>
    <property type="molecule type" value="Genomic_DNA"/>
</dbReference>
<proteinExistence type="predicted"/>
<dbReference type="SUPFAM" id="SSF52518">
    <property type="entry name" value="Thiamin diphosphate-binding fold (THDP-binding)"/>
    <property type="match status" value="2"/>
</dbReference>
<evidence type="ECO:0000256" key="4">
    <source>
        <dbReference type="ARBA" id="ARBA00023052"/>
    </source>
</evidence>
<keyword evidence="3" id="KW-0560">Oxidoreductase</keyword>
<dbReference type="Gene3D" id="3.40.50.920">
    <property type="match status" value="1"/>
</dbReference>
<organism evidence="7 8">
    <name type="scientific">Catellatospora methionotrophica</name>
    <dbReference type="NCBI Taxonomy" id="121620"/>
    <lineage>
        <taxon>Bacteria</taxon>
        <taxon>Bacillati</taxon>
        <taxon>Actinomycetota</taxon>
        <taxon>Actinomycetes</taxon>
        <taxon>Micromonosporales</taxon>
        <taxon>Micromonosporaceae</taxon>
        <taxon>Catellatospora</taxon>
    </lineage>
</organism>
<dbReference type="Pfam" id="PF02780">
    <property type="entry name" value="Transketolase_C"/>
    <property type="match status" value="1"/>
</dbReference>
<dbReference type="Proteomes" id="UP000660339">
    <property type="component" value="Unassembled WGS sequence"/>
</dbReference>
<dbReference type="SUPFAM" id="SSF52922">
    <property type="entry name" value="TK C-terminal domain-like"/>
    <property type="match status" value="1"/>
</dbReference>
<dbReference type="InterPro" id="IPR009014">
    <property type="entry name" value="Transketo_C/PFOR_II"/>
</dbReference>
<accession>A0A8J3L7P3</accession>
<keyword evidence="4" id="KW-0786">Thiamine pyrophosphate</keyword>
<evidence type="ECO:0000256" key="5">
    <source>
        <dbReference type="ARBA" id="ARBA00051911"/>
    </source>
</evidence>
<dbReference type="RefSeq" id="WP_166382102.1">
    <property type="nucleotide sequence ID" value="NZ_BAAATT010000026.1"/>
</dbReference>
<comment type="caution">
    <text evidence="7">The sequence shown here is derived from an EMBL/GenBank/DDBJ whole genome shotgun (WGS) entry which is preliminary data.</text>
</comment>
<evidence type="ECO:0000256" key="1">
    <source>
        <dbReference type="ARBA" id="ARBA00001964"/>
    </source>
</evidence>
<evidence type="ECO:0000313" key="8">
    <source>
        <dbReference type="Proteomes" id="UP000660339"/>
    </source>
</evidence>
<name>A0A8J3L7P3_9ACTN</name>
<dbReference type="GO" id="GO:0009083">
    <property type="term" value="P:branched-chain amino acid catabolic process"/>
    <property type="evidence" value="ECO:0007669"/>
    <property type="project" value="TreeGrafter"/>
</dbReference>
<dbReference type="GO" id="GO:0007584">
    <property type="term" value="P:response to nutrient"/>
    <property type="evidence" value="ECO:0007669"/>
    <property type="project" value="TreeGrafter"/>
</dbReference>
<dbReference type="GO" id="GO:0004591">
    <property type="term" value="F:oxoglutarate dehydrogenase (succinyl-transferring) activity"/>
    <property type="evidence" value="ECO:0007669"/>
    <property type="project" value="UniProtKB-EC"/>
</dbReference>
<reference evidence="7" key="1">
    <citation type="submission" date="2021-01" db="EMBL/GenBank/DDBJ databases">
        <title>Whole genome shotgun sequence of Catellatospora methionotrophica NBRC 14553.</title>
        <authorList>
            <person name="Komaki H."/>
            <person name="Tamura T."/>
        </authorList>
    </citation>
    <scope>NUCLEOTIDE SEQUENCE</scope>
    <source>
        <strain evidence="7">NBRC 14553</strain>
    </source>
</reference>
<dbReference type="InterPro" id="IPR001017">
    <property type="entry name" value="DH_E1"/>
</dbReference>
<dbReference type="Gene3D" id="3.40.50.970">
    <property type="match status" value="2"/>
</dbReference>
<dbReference type="InterPro" id="IPR029061">
    <property type="entry name" value="THDP-binding"/>
</dbReference>
<comment type="catalytic activity">
    <reaction evidence="5">
        <text>N(6)-[(R)-lipoyl]-L-lysyl-[protein] + 2-oxoglutarate + H(+) = N(6)-[(R)-S(8)-succinyldihydrolipoyl]-L-lysyl-[protein] + CO2</text>
        <dbReference type="Rhea" id="RHEA:12188"/>
        <dbReference type="Rhea" id="RHEA-COMP:10474"/>
        <dbReference type="Rhea" id="RHEA-COMP:20092"/>
        <dbReference type="ChEBI" id="CHEBI:15378"/>
        <dbReference type="ChEBI" id="CHEBI:16526"/>
        <dbReference type="ChEBI" id="CHEBI:16810"/>
        <dbReference type="ChEBI" id="CHEBI:83099"/>
        <dbReference type="ChEBI" id="CHEBI:83120"/>
        <dbReference type="EC" id="1.2.4.2"/>
    </reaction>
</comment>
<dbReference type="GO" id="GO:0006099">
    <property type="term" value="P:tricarboxylic acid cycle"/>
    <property type="evidence" value="ECO:0007669"/>
    <property type="project" value="UniProtKB-KW"/>
</dbReference>
<dbReference type="Pfam" id="PF00676">
    <property type="entry name" value="E1_dh"/>
    <property type="match status" value="1"/>
</dbReference>
<sequence length="772" mass="81798">MLCSVSTSHDLDERFRSALAAWPASTPPNGDPHATVRPDSGLTGVLARDLFDAQITSRHLDLAARRLRADGAGYYTIGSAGHEGNAGVAAALRPTDPALLHYRSGAFYAARAAQLAEGKVDAIRDVLRGVVASAAEPIAGGRHKVFGSTDLNVIPTTSTIASHLPRAVGLAFAVERSRQGLDARQGRHAADSGQPALVPPAWPRDAVVLCSFGDASVNHASAVAAFNTAGWSDFTGLRLPLLFVCEDNGLGISVRSPAGWVGETLRSRPGVRYFHADGCDLADTYAVARSAVSWVRRHRRPAVLHLRTVRLMGHAGADAELAYRTPAEIEHDLTLDPLLRTARLLVDAGQASPMELLSRYDEIGWRVQQTAAAVRDEPKLASAAEVVAPLAPRRPLRVARTIARAGERAAGAALAERHRIFGGKLPETTGPQTLAQAVNATLSDLMISHPQALVFGEDVARKGGVYGVTKGLRDRFGPARVFDTLLDETSILGLGLGAGLGGLLPIPEIQYLAYLHNAEDQLRGEAASMRFFSQGAYRNPMVVRIAGLAYQKGFGGHFHNDHSVAVLRDIPGLVVAVPSRADDAAAMLRTCVAAAEVDGTVSVFLEPIALYHTRDLHTDGDGGWLSPYTPPDRWADTHVPVGRARSHAYGAGDRLTVLTFGNGVRMSLRVAARLAEEGHGCRVVDLRWLAPLPLADIVREAGATGRVLVVDETRRSGGVGEGVLAALVDAGYVGLARRVAAVDTFLPLGPAADHVLVGEDAIERAARALLAA</sequence>
<feature type="domain" description="Transketolase-like pyrimidine-binding" evidence="6">
    <location>
        <begin position="432"/>
        <end position="613"/>
    </location>
</feature>
<evidence type="ECO:0000313" key="7">
    <source>
        <dbReference type="EMBL" id="GIG13154.1"/>
    </source>
</evidence>